<dbReference type="PROSITE" id="PS51173">
    <property type="entry name" value="CBM2"/>
    <property type="match status" value="1"/>
</dbReference>
<dbReference type="Pfam" id="PF00553">
    <property type="entry name" value="CBM_2"/>
    <property type="match status" value="1"/>
</dbReference>
<dbReference type="GO" id="GO:0000272">
    <property type="term" value="P:polysaccharide catabolic process"/>
    <property type="evidence" value="ECO:0007669"/>
    <property type="project" value="UniProtKB-KW"/>
</dbReference>
<evidence type="ECO:0000259" key="5">
    <source>
        <dbReference type="PROSITE" id="PS51173"/>
    </source>
</evidence>
<dbReference type="InterPro" id="IPR001919">
    <property type="entry name" value="CBD2"/>
</dbReference>
<keyword evidence="1" id="KW-0119">Carbohydrate metabolism</keyword>
<evidence type="ECO:0000256" key="3">
    <source>
        <dbReference type="ARBA" id="ARBA00023326"/>
    </source>
</evidence>
<dbReference type="InterPro" id="IPR036116">
    <property type="entry name" value="FN3_sf"/>
</dbReference>
<dbReference type="PROSITE" id="PS50853">
    <property type="entry name" value="FN3"/>
    <property type="match status" value="1"/>
</dbReference>
<dbReference type="SUPFAM" id="SSF49265">
    <property type="entry name" value="Fibronectin type III"/>
    <property type="match status" value="1"/>
</dbReference>
<comment type="caution">
    <text evidence="6">The sequence shown here is derived from an EMBL/GenBank/DDBJ whole genome shotgun (WGS) entry which is preliminary data.</text>
</comment>
<keyword evidence="2" id="KW-0378">Hydrolase</keyword>
<dbReference type="Gene3D" id="2.60.40.290">
    <property type="match status" value="1"/>
</dbReference>
<dbReference type="Gene3D" id="2.60.40.10">
    <property type="entry name" value="Immunoglobulins"/>
    <property type="match status" value="1"/>
</dbReference>
<reference evidence="6 7" key="1">
    <citation type="submission" date="2019-10" db="EMBL/GenBank/DDBJ databases">
        <title>Whole genome shotgun sequence of Acrocarpospora pleiomorpha NBRC 16267.</title>
        <authorList>
            <person name="Ichikawa N."/>
            <person name="Kimura A."/>
            <person name="Kitahashi Y."/>
            <person name="Komaki H."/>
            <person name="Oguchi A."/>
        </authorList>
    </citation>
    <scope>NUCLEOTIDE SEQUENCE [LARGE SCALE GENOMIC DNA]</scope>
    <source>
        <strain evidence="6 7">NBRC 16267</strain>
    </source>
</reference>
<dbReference type="CDD" id="cd00063">
    <property type="entry name" value="FN3"/>
    <property type="match status" value="1"/>
</dbReference>
<proteinExistence type="predicted"/>
<dbReference type="EMBL" id="BLAF01000035">
    <property type="protein sequence ID" value="GES22864.1"/>
    <property type="molecule type" value="Genomic_DNA"/>
</dbReference>
<dbReference type="Proteomes" id="UP000377595">
    <property type="component" value="Unassembled WGS sequence"/>
</dbReference>
<dbReference type="InterPro" id="IPR013783">
    <property type="entry name" value="Ig-like_fold"/>
</dbReference>
<dbReference type="InterPro" id="IPR003961">
    <property type="entry name" value="FN3_dom"/>
</dbReference>
<name>A0A5M3XNR6_9ACTN</name>
<accession>A0A5M3XNR6</accession>
<dbReference type="GO" id="GO:0030247">
    <property type="term" value="F:polysaccharide binding"/>
    <property type="evidence" value="ECO:0007669"/>
    <property type="project" value="UniProtKB-UniRule"/>
</dbReference>
<gene>
    <name evidence="6" type="ORF">Aple_057630</name>
</gene>
<evidence type="ECO:0000313" key="7">
    <source>
        <dbReference type="Proteomes" id="UP000377595"/>
    </source>
</evidence>
<dbReference type="SUPFAM" id="SSF49384">
    <property type="entry name" value="Carbohydrate-binding domain"/>
    <property type="match status" value="1"/>
</dbReference>
<feature type="domain" description="CBM2" evidence="5">
    <location>
        <begin position="69"/>
        <end position="180"/>
    </location>
</feature>
<organism evidence="6 7">
    <name type="scientific">Acrocarpospora pleiomorpha</name>
    <dbReference type="NCBI Taxonomy" id="90975"/>
    <lineage>
        <taxon>Bacteria</taxon>
        <taxon>Bacillati</taxon>
        <taxon>Actinomycetota</taxon>
        <taxon>Actinomycetes</taxon>
        <taxon>Streptosporangiales</taxon>
        <taxon>Streptosporangiaceae</taxon>
        <taxon>Acrocarpospora</taxon>
    </lineage>
</organism>
<dbReference type="SMART" id="SM00637">
    <property type="entry name" value="CBD_II"/>
    <property type="match status" value="1"/>
</dbReference>
<keyword evidence="7" id="KW-1185">Reference proteome</keyword>
<protein>
    <recommendedName>
        <fullName evidence="8">Fibronectin type-III domain-containing protein</fullName>
    </recommendedName>
</protein>
<evidence type="ECO:0000256" key="2">
    <source>
        <dbReference type="ARBA" id="ARBA00023295"/>
    </source>
</evidence>
<evidence type="ECO:0000256" key="1">
    <source>
        <dbReference type="ARBA" id="ARBA00023277"/>
    </source>
</evidence>
<dbReference type="InterPro" id="IPR008965">
    <property type="entry name" value="CBM2/CBM3_carb-bd_dom_sf"/>
</dbReference>
<evidence type="ECO:0000313" key="6">
    <source>
        <dbReference type="EMBL" id="GES22864.1"/>
    </source>
</evidence>
<evidence type="ECO:0000259" key="4">
    <source>
        <dbReference type="PROSITE" id="PS50853"/>
    </source>
</evidence>
<dbReference type="InterPro" id="IPR012291">
    <property type="entry name" value="CBM2_carb-bd_dom_sf"/>
</dbReference>
<evidence type="ECO:0008006" key="8">
    <source>
        <dbReference type="Google" id="ProtNLM"/>
    </source>
</evidence>
<dbReference type="AlphaFoldDB" id="A0A5M3XNR6"/>
<sequence length="180" mass="18165">MSWGEATDNVQVTGYHLQQLVGGSWTTIRTVAAHQRFQTVSGLTPGSAYSFAVIAFDAAGNTSVRSDPGGFTTLALTATPACRVQVITFSPGFQATVTIVNTTSAATNGWTIGFDLPATASTGGTFNGVMSRSGGSGTITPAVYNAAIAPGVQSFVGFSGSAAPFTPPSGFTLNGLPCTG</sequence>
<dbReference type="GO" id="GO:0004553">
    <property type="term" value="F:hydrolase activity, hydrolyzing O-glycosyl compounds"/>
    <property type="evidence" value="ECO:0007669"/>
    <property type="project" value="InterPro"/>
</dbReference>
<feature type="domain" description="Fibronectin type-III" evidence="4">
    <location>
        <begin position="1"/>
        <end position="76"/>
    </location>
</feature>
<keyword evidence="3" id="KW-0624">Polysaccharide degradation</keyword>
<keyword evidence="2" id="KW-0326">Glycosidase</keyword>